<dbReference type="EMBL" id="CAICTM010000622">
    <property type="protein sequence ID" value="CAB9513957.1"/>
    <property type="molecule type" value="Genomic_DNA"/>
</dbReference>
<feature type="region of interest" description="Disordered" evidence="1">
    <location>
        <begin position="543"/>
        <end position="562"/>
    </location>
</feature>
<feature type="compositionally biased region" description="Polar residues" evidence="1">
    <location>
        <begin position="782"/>
        <end position="794"/>
    </location>
</feature>
<feature type="compositionally biased region" description="Low complexity" evidence="1">
    <location>
        <begin position="73"/>
        <end position="87"/>
    </location>
</feature>
<feature type="compositionally biased region" description="Basic residues" evidence="1">
    <location>
        <begin position="631"/>
        <end position="649"/>
    </location>
</feature>
<evidence type="ECO:0000313" key="3">
    <source>
        <dbReference type="Proteomes" id="UP001153069"/>
    </source>
</evidence>
<dbReference type="AlphaFoldDB" id="A0A9N8HIH5"/>
<name>A0A9N8HIH5_9STRA</name>
<organism evidence="2 3">
    <name type="scientific">Seminavis robusta</name>
    <dbReference type="NCBI Taxonomy" id="568900"/>
    <lineage>
        <taxon>Eukaryota</taxon>
        <taxon>Sar</taxon>
        <taxon>Stramenopiles</taxon>
        <taxon>Ochrophyta</taxon>
        <taxon>Bacillariophyta</taxon>
        <taxon>Bacillariophyceae</taxon>
        <taxon>Bacillariophycidae</taxon>
        <taxon>Naviculales</taxon>
        <taxon>Naviculaceae</taxon>
        <taxon>Seminavis</taxon>
    </lineage>
</organism>
<feature type="compositionally biased region" description="Polar residues" evidence="1">
    <location>
        <begin position="213"/>
        <end position="228"/>
    </location>
</feature>
<feature type="region of interest" description="Disordered" evidence="1">
    <location>
        <begin position="918"/>
        <end position="937"/>
    </location>
</feature>
<feature type="compositionally biased region" description="Basic and acidic residues" evidence="1">
    <location>
        <begin position="744"/>
        <end position="760"/>
    </location>
</feature>
<protein>
    <submittedName>
        <fullName evidence="2">Uncharacterized protein</fullName>
    </submittedName>
</protein>
<keyword evidence="3" id="KW-1185">Reference proteome</keyword>
<sequence length="1088" mass="120721">MSPEPEPTESRSNEETNNDESSMVPVVEVSVTSSSETRNSKRTESKATCNSNSSTSSHSSRSKDWTEATQPPSGSITTCSGSSSSEQNPDDNDDDDDQQSVSSFHSTNTHAMDISETSADMDGSPPALALTTDQDEDQEQQKSSSEQDQDEQDQDQNQDKSDRHKESSSEEERKIVTFQASATDDEQQEVEVEELQLVAYDPNSQPSHKRRPSTGTIRRSDLSSTSQHLGHFHKPLDPQEEERRRNEVSAAMEILEHMRRANLVMEFGPGVDLHACVFCLREERKRQHNNNDNSNNNTHPTCHKKPKPTLQDFLLPKFKPRNKECLICHTPVCKQHWDSGFYFQQNVILCQDCAPLFDLDNLIECMNLNNNNNNTTNKTNKTNKTNSNETSLVVAQQQQQQQIQKAQQEQHMRQLLIVYDRALLALRHSSQSFDDNARRRLAQTNWHKEGLGIGSSVTNIASGVTGIAATAVFMTPWGSWLLLTSLALGGIATAVGSGSFLVERLCPQTRQAEQTIALASMVDSLLEATAILRQARIAGALPPASFDESEHDDYDDDEDFDDDASIQSVRSLPRLPPVPISTADSSSDATTLFLQEDKEQQLMITILKAKMDAETRRARNPLQSAMKRINKQVKDHQRKHPRLRRLNRRNKNDSTTFGSSNNDGGEGENAGEEAGPLKRVACRVRKEVTRAKKKTGEAVVVAKTATALAAVGMSEGGVGFIRRFGGKPRGAPVAKSSPSTSAPAEKDDTESKTAETKCEATGEGTHSDQTGGNDKKTDDKTNATSAKKQPQQRRVSFRDEMTAARQGIQFFTRNLFNVGSMGNGDDENKKQQKNSDDSVVVRQPSFKTVRFPFKDVLVRVFLVRGSTNPATNDLASSNERALVAKIRNKNMDLKLRASDRVMQAFTRTNVKVAKQDVKRDRRQRLMASGESDGEQAPSNQVFVKNARFLVKASLTVLRETARYAGGAFSAAIVCVETMELQEKVKRIRGRGLRSANAEKLEQLKHHLWENQGSFPDTTTLEWELSGNAKGEIVEIFDGDGNSSIPHWSSSYEGQRPDGSCANLPIMEDSLSIPAYGYTMELSTPYHLH</sequence>
<dbReference type="PANTHER" id="PTHR42264">
    <property type="entry name" value="EPHRIN_REC_LIKE DOMAIN-CONTAINING PROTEIN"/>
    <property type="match status" value="1"/>
</dbReference>
<gene>
    <name evidence="2" type="ORF">SEMRO_623_G177200.1</name>
</gene>
<dbReference type="Proteomes" id="UP001153069">
    <property type="component" value="Unassembled WGS sequence"/>
</dbReference>
<feature type="compositionally biased region" description="Low complexity" evidence="1">
    <location>
        <begin position="20"/>
        <end position="36"/>
    </location>
</feature>
<feature type="compositionally biased region" description="Acidic residues" evidence="1">
    <location>
        <begin position="88"/>
        <end position="98"/>
    </location>
</feature>
<feature type="compositionally biased region" description="Acidic residues" evidence="1">
    <location>
        <begin position="183"/>
        <end position="194"/>
    </location>
</feature>
<feature type="region of interest" description="Disordered" evidence="1">
    <location>
        <begin position="631"/>
        <end position="674"/>
    </location>
</feature>
<feature type="compositionally biased region" description="Acidic residues" evidence="1">
    <location>
        <begin position="547"/>
        <end position="562"/>
    </location>
</feature>
<feature type="compositionally biased region" description="Acidic residues" evidence="1">
    <location>
        <begin position="147"/>
        <end position="156"/>
    </location>
</feature>
<evidence type="ECO:0000256" key="1">
    <source>
        <dbReference type="SAM" id="MobiDB-lite"/>
    </source>
</evidence>
<proteinExistence type="predicted"/>
<feature type="compositionally biased region" description="Basic and acidic residues" evidence="1">
    <location>
        <begin position="157"/>
        <end position="175"/>
    </location>
</feature>
<feature type="compositionally biased region" description="Basic and acidic residues" evidence="1">
    <location>
        <begin position="234"/>
        <end position="245"/>
    </location>
</feature>
<reference evidence="2" key="1">
    <citation type="submission" date="2020-06" db="EMBL/GenBank/DDBJ databases">
        <authorList>
            <consortium name="Plant Systems Biology data submission"/>
        </authorList>
    </citation>
    <scope>NUCLEOTIDE SEQUENCE</scope>
    <source>
        <strain evidence="2">D6</strain>
    </source>
</reference>
<accession>A0A9N8HIH5</accession>
<feature type="region of interest" description="Disordered" evidence="1">
    <location>
        <begin position="1"/>
        <end position="245"/>
    </location>
</feature>
<feature type="region of interest" description="Disordered" evidence="1">
    <location>
        <begin position="728"/>
        <end position="796"/>
    </location>
</feature>
<comment type="caution">
    <text evidence="2">The sequence shown here is derived from an EMBL/GenBank/DDBJ whole genome shotgun (WGS) entry which is preliminary data.</text>
</comment>
<feature type="compositionally biased region" description="Polar residues" evidence="1">
    <location>
        <begin position="104"/>
        <end position="118"/>
    </location>
</feature>
<evidence type="ECO:0000313" key="2">
    <source>
        <dbReference type="EMBL" id="CAB9513957.1"/>
    </source>
</evidence>
<feature type="region of interest" description="Disordered" evidence="1">
    <location>
        <begin position="287"/>
        <end position="308"/>
    </location>
</feature>